<accession>A0A9P4H7Q3</accession>
<reference evidence="2" key="1">
    <citation type="journal article" date="2020" name="Stud. Mycol.">
        <title>101 Dothideomycetes genomes: a test case for predicting lifestyles and emergence of pathogens.</title>
        <authorList>
            <person name="Haridas S."/>
            <person name="Albert R."/>
            <person name="Binder M."/>
            <person name="Bloem J."/>
            <person name="Labutti K."/>
            <person name="Salamov A."/>
            <person name="Andreopoulos B."/>
            <person name="Baker S."/>
            <person name="Barry K."/>
            <person name="Bills G."/>
            <person name="Bluhm B."/>
            <person name="Cannon C."/>
            <person name="Castanera R."/>
            <person name="Culley D."/>
            <person name="Daum C."/>
            <person name="Ezra D."/>
            <person name="Gonzalez J."/>
            <person name="Henrissat B."/>
            <person name="Kuo A."/>
            <person name="Liang C."/>
            <person name="Lipzen A."/>
            <person name="Lutzoni F."/>
            <person name="Magnuson J."/>
            <person name="Mondo S."/>
            <person name="Nolan M."/>
            <person name="Ohm R."/>
            <person name="Pangilinan J."/>
            <person name="Park H.-J."/>
            <person name="Ramirez L."/>
            <person name="Alfaro M."/>
            <person name="Sun H."/>
            <person name="Tritt A."/>
            <person name="Yoshinaga Y."/>
            <person name="Zwiers L.-H."/>
            <person name="Turgeon B."/>
            <person name="Goodwin S."/>
            <person name="Spatafora J."/>
            <person name="Crous P."/>
            <person name="Grigoriev I."/>
        </authorList>
    </citation>
    <scope>NUCLEOTIDE SEQUENCE</scope>
    <source>
        <strain evidence="2">CBS 110217</strain>
    </source>
</reference>
<evidence type="ECO:0000313" key="3">
    <source>
        <dbReference type="Proteomes" id="UP000799777"/>
    </source>
</evidence>
<keyword evidence="3" id="KW-1185">Reference proteome</keyword>
<proteinExistence type="predicted"/>
<organism evidence="2 3">
    <name type="scientific">Setomelanomma holmii</name>
    <dbReference type="NCBI Taxonomy" id="210430"/>
    <lineage>
        <taxon>Eukaryota</taxon>
        <taxon>Fungi</taxon>
        <taxon>Dikarya</taxon>
        <taxon>Ascomycota</taxon>
        <taxon>Pezizomycotina</taxon>
        <taxon>Dothideomycetes</taxon>
        <taxon>Pleosporomycetidae</taxon>
        <taxon>Pleosporales</taxon>
        <taxon>Pleosporineae</taxon>
        <taxon>Phaeosphaeriaceae</taxon>
        <taxon>Setomelanomma</taxon>
    </lineage>
</organism>
<dbReference type="Proteomes" id="UP000799777">
    <property type="component" value="Unassembled WGS sequence"/>
</dbReference>
<dbReference type="EMBL" id="ML978197">
    <property type="protein sequence ID" value="KAF2029786.1"/>
    <property type="molecule type" value="Genomic_DNA"/>
</dbReference>
<feature type="region of interest" description="Disordered" evidence="1">
    <location>
        <begin position="1"/>
        <end position="37"/>
    </location>
</feature>
<comment type="caution">
    <text evidence="2">The sequence shown here is derived from an EMBL/GenBank/DDBJ whole genome shotgun (WGS) entry which is preliminary data.</text>
</comment>
<protein>
    <submittedName>
        <fullName evidence="2">Uncharacterized protein</fullName>
    </submittedName>
</protein>
<evidence type="ECO:0000313" key="2">
    <source>
        <dbReference type="EMBL" id="KAF2029786.1"/>
    </source>
</evidence>
<dbReference type="OrthoDB" id="392571at2759"/>
<dbReference type="AlphaFoldDB" id="A0A9P4H7Q3"/>
<gene>
    <name evidence="2" type="ORF">EK21DRAFT_112651</name>
</gene>
<evidence type="ECO:0000256" key="1">
    <source>
        <dbReference type="SAM" id="MobiDB-lite"/>
    </source>
</evidence>
<name>A0A9P4H7Q3_9PLEO</name>
<sequence length="150" mass="16410">MEQMHRKTQNGWGRRDVGATHLNRQSKGEVDMTHFNGHSRGEVSVTHINGHTNGDATLNQAEETNDLILSVKELVTPFIHEADEASASKVTGQLSPGSSRSALVDVMSPSVLIEKLKFSLPDWEGQGKDGLLEMMQRILDCSVNTCVNGL</sequence>